<dbReference type="AlphaFoldDB" id="A0A3N1CSU1"/>
<dbReference type="GO" id="GO:0003700">
    <property type="term" value="F:DNA-binding transcription factor activity"/>
    <property type="evidence" value="ECO:0007669"/>
    <property type="project" value="InterPro"/>
</dbReference>
<dbReference type="InterPro" id="IPR036390">
    <property type="entry name" value="WH_DNA-bd_sf"/>
</dbReference>
<dbReference type="Gene3D" id="3.30.420.40">
    <property type="match status" value="2"/>
</dbReference>
<comment type="similarity">
    <text evidence="1">Belongs to the ROK (NagC/XylR) family.</text>
</comment>
<dbReference type="GO" id="GO:0016301">
    <property type="term" value="F:kinase activity"/>
    <property type="evidence" value="ECO:0007669"/>
    <property type="project" value="UniProtKB-KW"/>
</dbReference>
<dbReference type="EMBL" id="RJKE01000001">
    <property type="protein sequence ID" value="ROO83738.1"/>
    <property type="molecule type" value="Genomic_DNA"/>
</dbReference>
<dbReference type="SUPFAM" id="SSF46785">
    <property type="entry name" value="Winged helix' DNA-binding domain"/>
    <property type="match status" value="1"/>
</dbReference>
<evidence type="ECO:0000259" key="2">
    <source>
        <dbReference type="Pfam" id="PF12802"/>
    </source>
</evidence>
<dbReference type="InterPro" id="IPR000600">
    <property type="entry name" value="ROK"/>
</dbReference>
<keyword evidence="3" id="KW-0808">Transferase</keyword>
<dbReference type="Pfam" id="PF12802">
    <property type="entry name" value="MarR_2"/>
    <property type="match status" value="1"/>
</dbReference>
<keyword evidence="4" id="KW-1185">Reference proteome</keyword>
<evidence type="ECO:0000313" key="4">
    <source>
        <dbReference type="Proteomes" id="UP000272400"/>
    </source>
</evidence>
<comment type="caution">
    <text evidence="3">The sequence shown here is derived from an EMBL/GenBank/DDBJ whole genome shotgun (WGS) entry which is preliminary data.</text>
</comment>
<sequence>MHANPTQAPVRHGAMRAQNLGLVLGEVARGGPLTRAALAELTGLTKTTVSRLVADLLDAELVREAPAVSGGERGRPGVEVSLSGDRVAALGLEVNVAYLAACVVDLTRDVRVRKVIHRDNRAERPEDVLAAVRALGDEAASEASDLLIAGTVLAIPGPVGRGRVHNAPNLGWRDVEVAALFGRPVTVENEANMAALGEREFGEAPADFLYVSGETGVGAGLVSGGALYRGVLGVAGELGHVAVSSEGPSCRCGATGCLEVYAGRDTLPSSEALASGDLSALEACRSAGHALGVALSSAVNLLDPGTIVLGGVYAPLFPWLAPAVREVLAQRLARLRPALPALTASTTGPDAAVLGAAGQVLQRVIREPGTYAGRSGA</sequence>
<dbReference type="RefSeq" id="WP_123663123.1">
    <property type="nucleotide sequence ID" value="NZ_RJKE01000001.1"/>
</dbReference>
<dbReference type="PANTHER" id="PTHR18964:SF149">
    <property type="entry name" value="BIFUNCTIONAL UDP-N-ACETYLGLUCOSAMINE 2-EPIMERASE_N-ACETYLMANNOSAMINE KINASE"/>
    <property type="match status" value="1"/>
</dbReference>
<dbReference type="Gene3D" id="1.10.10.10">
    <property type="entry name" value="Winged helix-like DNA-binding domain superfamily/Winged helix DNA-binding domain"/>
    <property type="match status" value="1"/>
</dbReference>
<dbReference type="InterPro" id="IPR000835">
    <property type="entry name" value="HTH_MarR-typ"/>
</dbReference>
<dbReference type="InterPro" id="IPR036388">
    <property type="entry name" value="WH-like_DNA-bd_sf"/>
</dbReference>
<evidence type="ECO:0000313" key="3">
    <source>
        <dbReference type="EMBL" id="ROO83738.1"/>
    </source>
</evidence>
<dbReference type="Proteomes" id="UP000272400">
    <property type="component" value="Unassembled WGS sequence"/>
</dbReference>
<evidence type="ECO:0000256" key="1">
    <source>
        <dbReference type="ARBA" id="ARBA00006479"/>
    </source>
</evidence>
<dbReference type="Pfam" id="PF00480">
    <property type="entry name" value="ROK"/>
    <property type="match status" value="1"/>
</dbReference>
<proteinExistence type="inferred from homology"/>
<dbReference type="PANTHER" id="PTHR18964">
    <property type="entry name" value="ROK (REPRESSOR, ORF, KINASE) FAMILY"/>
    <property type="match status" value="1"/>
</dbReference>
<dbReference type="InterPro" id="IPR043129">
    <property type="entry name" value="ATPase_NBD"/>
</dbReference>
<organism evidence="3 4">
    <name type="scientific">Actinocorallia herbida</name>
    <dbReference type="NCBI Taxonomy" id="58109"/>
    <lineage>
        <taxon>Bacteria</taxon>
        <taxon>Bacillati</taxon>
        <taxon>Actinomycetota</taxon>
        <taxon>Actinomycetes</taxon>
        <taxon>Streptosporangiales</taxon>
        <taxon>Thermomonosporaceae</taxon>
        <taxon>Actinocorallia</taxon>
    </lineage>
</organism>
<dbReference type="SUPFAM" id="SSF53067">
    <property type="entry name" value="Actin-like ATPase domain"/>
    <property type="match status" value="1"/>
</dbReference>
<keyword evidence="3" id="KW-0418">Kinase</keyword>
<protein>
    <submittedName>
        <fullName evidence="3">Putative NBD/HSP70 family sugar kinase</fullName>
    </submittedName>
</protein>
<feature type="domain" description="HTH marR-type" evidence="2">
    <location>
        <begin position="22"/>
        <end position="66"/>
    </location>
</feature>
<gene>
    <name evidence="3" type="ORF">EDD29_1247</name>
</gene>
<dbReference type="OrthoDB" id="3189808at2"/>
<name>A0A3N1CSU1_9ACTN</name>
<accession>A0A3N1CSU1</accession>
<reference evidence="3 4" key="1">
    <citation type="submission" date="2018-11" db="EMBL/GenBank/DDBJ databases">
        <title>Sequencing the genomes of 1000 actinobacteria strains.</title>
        <authorList>
            <person name="Klenk H.-P."/>
        </authorList>
    </citation>
    <scope>NUCLEOTIDE SEQUENCE [LARGE SCALE GENOMIC DNA]</scope>
    <source>
        <strain evidence="3 4">DSM 44254</strain>
    </source>
</reference>